<evidence type="ECO:0000313" key="1">
    <source>
        <dbReference type="EMBL" id="TVO37375.1"/>
    </source>
</evidence>
<organism evidence="1 2">
    <name type="scientific">Vibrio algivorus</name>
    <dbReference type="NCBI Taxonomy" id="1667024"/>
    <lineage>
        <taxon>Bacteria</taxon>
        <taxon>Pseudomonadati</taxon>
        <taxon>Pseudomonadota</taxon>
        <taxon>Gammaproteobacteria</taxon>
        <taxon>Vibrionales</taxon>
        <taxon>Vibrionaceae</taxon>
        <taxon>Vibrio</taxon>
    </lineage>
</organism>
<dbReference type="Proteomes" id="UP000319828">
    <property type="component" value="Unassembled WGS sequence"/>
</dbReference>
<dbReference type="RefSeq" id="WP_144387886.1">
    <property type="nucleotide sequence ID" value="NZ_CANNCB010000017.1"/>
</dbReference>
<dbReference type="AlphaFoldDB" id="A0A557P9N9"/>
<sequence length="86" mass="9526">MVITSQEKLLWRAILSLATRINDGIHESGIAIDSVATKIDIDETEMAIKRLDELILGVKNERINQSYNGCARLKTHSGTKNPSFDG</sequence>
<evidence type="ECO:0000313" key="2">
    <source>
        <dbReference type="Proteomes" id="UP000319828"/>
    </source>
</evidence>
<reference evidence="1 2" key="1">
    <citation type="submission" date="2019-07" db="EMBL/GenBank/DDBJ databases">
        <title>The draft genome sequence of Vibrio algivorus M1486.</title>
        <authorList>
            <person name="Meng X."/>
        </authorList>
    </citation>
    <scope>NUCLEOTIDE SEQUENCE [LARGE SCALE GENOMIC DNA]</scope>
    <source>
        <strain evidence="1 2">M1486</strain>
    </source>
</reference>
<protein>
    <submittedName>
        <fullName evidence="1">Uncharacterized protein</fullName>
    </submittedName>
</protein>
<dbReference type="EMBL" id="VMKJ01000010">
    <property type="protein sequence ID" value="TVO37375.1"/>
    <property type="molecule type" value="Genomic_DNA"/>
</dbReference>
<comment type="caution">
    <text evidence="1">The sequence shown here is derived from an EMBL/GenBank/DDBJ whole genome shotgun (WGS) entry which is preliminary data.</text>
</comment>
<gene>
    <name evidence="1" type="ORF">FOF44_07135</name>
</gene>
<accession>A0A557P9N9</accession>
<proteinExistence type="predicted"/>
<name>A0A557P9N9_9VIBR</name>